<accession>X1ASU6</accession>
<dbReference type="EMBL" id="BART01011492">
    <property type="protein sequence ID" value="GAG85805.1"/>
    <property type="molecule type" value="Genomic_DNA"/>
</dbReference>
<comment type="caution">
    <text evidence="1">The sequence shown here is derived from an EMBL/GenBank/DDBJ whole genome shotgun (WGS) entry which is preliminary data.</text>
</comment>
<organism evidence="1">
    <name type="scientific">marine sediment metagenome</name>
    <dbReference type="NCBI Taxonomy" id="412755"/>
    <lineage>
        <taxon>unclassified sequences</taxon>
        <taxon>metagenomes</taxon>
        <taxon>ecological metagenomes</taxon>
    </lineage>
</organism>
<dbReference type="AlphaFoldDB" id="X1ASU6"/>
<gene>
    <name evidence="1" type="ORF">S01H4_24467</name>
</gene>
<proteinExistence type="predicted"/>
<sequence length="32" mass="3921">MNQNIQNDNTMAKAKEKFRYVMHEWKAKKLHS</sequence>
<evidence type="ECO:0000313" key="1">
    <source>
        <dbReference type="EMBL" id="GAG85805.1"/>
    </source>
</evidence>
<protein>
    <submittedName>
        <fullName evidence="1">Uncharacterized protein</fullName>
    </submittedName>
</protein>
<name>X1ASU6_9ZZZZ</name>
<feature type="non-terminal residue" evidence="1">
    <location>
        <position position="32"/>
    </location>
</feature>
<reference evidence="1" key="1">
    <citation type="journal article" date="2014" name="Front. Microbiol.">
        <title>High frequency of phylogenetically diverse reductive dehalogenase-homologous genes in deep subseafloor sedimentary metagenomes.</title>
        <authorList>
            <person name="Kawai M."/>
            <person name="Futagami T."/>
            <person name="Toyoda A."/>
            <person name="Takaki Y."/>
            <person name="Nishi S."/>
            <person name="Hori S."/>
            <person name="Arai W."/>
            <person name="Tsubouchi T."/>
            <person name="Morono Y."/>
            <person name="Uchiyama I."/>
            <person name="Ito T."/>
            <person name="Fujiyama A."/>
            <person name="Inagaki F."/>
            <person name="Takami H."/>
        </authorList>
    </citation>
    <scope>NUCLEOTIDE SEQUENCE</scope>
    <source>
        <strain evidence="1">Expedition CK06-06</strain>
    </source>
</reference>